<keyword evidence="1" id="KW-1133">Transmembrane helix</keyword>
<feature type="non-terminal residue" evidence="2">
    <location>
        <position position="74"/>
    </location>
</feature>
<name>A0AAN5CLD2_9BILA</name>
<reference evidence="3" key="1">
    <citation type="submission" date="2022-10" db="EMBL/GenBank/DDBJ databases">
        <title>Genome assembly of Pristionchus species.</title>
        <authorList>
            <person name="Yoshida K."/>
            <person name="Sommer R.J."/>
        </authorList>
    </citation>
    <scope>NUCLEOTIDE SEQUENCE [LARGE SCALE GENOMIC DNA]</scope>
    <source>
        <strain evidence="3">RS5460</strain>
    </source>
</reference>
<evidence type="ECO:0000313" key="2">
    <source>
        <dbReference type="EMBL" id="GMR46549.1"/>
    </source>
</evidence>
<keyword evidence="1" id="KW-0472">Membrane</keyword>
<evidence type="ECO:0000256" key="1">
    <source>
        <dbReference type="SAM" id="Phobius"/>
    </source>
</evidence>
<keyword evidence="1" id="KW-0812">Transmembrane</keyword>
<proteinExistence type="predicted"/>
<keyword evidence="3" id="KW-1185">Reference proteome</keyword>
<organism evidence="2 3">
    <name type="scientific">Pristionchus mayeri</name>
    <dbReference type="NCBI Taxonomy" id="1317129"/>
    <lineage>
        <taxon>Eukaryota</taxon>
        <taxon>Metazoa</taxon>
        <taxon>Ecdysozoa</taxon>
        <taxon>Nematoda</taxon>
        <taxon>Chromadorea</taxon>
        <taxon>Rhabditida</taxon>
        <taxon>Rhabditina</taxon>
        <taxon>Diplogasteromorpha</taxon>
        <taxon>Diplogasteroidea</taxon>
        <taxon>Neodiplogasteridae</taxon>
        <taxon>Pristionchus</taxon>
    </lineage>
</organism>
<evidence type="ECO:0000313" key="3">
    <source>
        <dbReference type="Proteomes" id="UP001328107"/>
    </source>
</evidence>
<protein>
    <submittedName>
        <fullName evidence="2">Uncharacterized protein</fullName>
    </submittedName>
</protein>
<feature type="transmembrane region" description="Helical" evidence="1">
    <location>
        <begin position="23"/>
        <end position="41"/>
    </location>
</feature>
<gene>
    <name evidence="2" type="ORF">PMAYCL1PPCAC_16744</name>
</gene>
<sequence length="74" mass="8591">FSIHLFSICTTIIALRRIATYPLIPYIIRSLLFLTILRNPINIVRRIHHLSYRAFVSVSTAPPLQDFTNGITYF</sequence>
<accession>A0AAN5CLD2</accession>
<dbReference type="Proteomes" id="UP001328107">
    <property type="component" value="Unassembled WGS sequence"/>
</dbReference>
<dbReference type="AlphaFoldDB" id="A0AAN5CLD2"/>
<feature type="non-terminal residue" evidence="2">
    <location>
        <position position="1"/>
    </location>
</feature>
<comment type="caution">
    <text evidence="2">The sequence shown here is derived from an EMBL/GenBank/DDBJ whole genome shotgun (WGS) entry which is preliminary data.</text>
</comment>
<dbReference type="EMBL" id="BTRK01000004">
    <property type="protein sequence ID" value="GMR46549.1"/>
    <property type="molecule type" value="Genomic_DNA"/>
</dbReference>